<protein>
    <submittedName>
        <fullName evidence="1">Uncharacterized protein</fullName>
    </submittedName>
</protein>
<reference evidence="1" key="2">
    <citation type="journal article" date="2015" name="Fish Shellfish Immunol.">
        <title>Early steps in the European eel (Anguilla anguilla)-Vibrio vulnificus interaction in the gills: Role of the RtxA13 toxin.</title>
        <authorList>
            <person name="Callol A."/>
            <person name="Pajuelo D."/>
            <person name="Ebbesson L."/>
            <person name="Teles M."/>
            <person name="MacKenzie S."/>
            <person name="Amaro C."/>
        </authorList>
    </citation>
    <scope>NUCLEOTIDE SEQUENCE</scope>
</reference>
<name>A0A0E9SYA8_ANGAN</name>
<accession>A0A0E9SYA8</accession>
<proteinExistence type="predicted"/>
<sequence>MILYKVLKPSKDSALKAHCTQDMLLHRSHRTPQVVLR</sequence>
<evidence type="ECO:0000313" key="1">
    <source>
        <dbReference type="EMBL" id="JAH45660.1"/>
    </source>
</evidence>
<reference evidence="1" key="1">
    <citation type="submission" date="2014-11" db="EMBL/GenBank/DDBJ databases">
        <authorList>
            <person name="Amaro Gonzalez C."/>
        </authorList>
    </citation>
    <scope>NUCLEOTIDE SEQUENCE</scope>
</reference>
<dbReference type="AlphaFoldDB" id="A0A0E9SYA8"/>
<organism evidence="1">
    <name type="scientific">Anguilla anguilla</name>
    <name type="common">European freshwater eel</name>
    <name type="synonym">Muraena anguilla</name>
    <dbReference type="NCBI Taxonomy" id="7936"/>
    <lineage>
        <taxon>Eukaryota</taxon>
        <taxon>Metazoa</taxon>
        <taxon>Chordata</taxon>
        <taxon>Craniata</taxon>
        <taxon>Vertebrata</taxon>
        <taxon>Euteleostomi</taxon>
        <taxon>Actinopterygii</taxon>
        <taxon>Neopterygii</taxon>
        <taxon>Teleostei</taxon>
        <taxon>Anguilliformes</taxon>
        <taxon>Anguillidae</taxon>
        <taxon>Anguilla</taxon>
    </lineage>
</organism>
<dbReference type="EMBL" id="GBXM01062917">
    <property type="protein sequence ID" value="JAH45660.1"/>
    <property type="molecule type" value="Transcribed_RNA"/>
</dbReference>